<dbReference type="KEGG" id="sku:Sulku_1071"/>
<organism evidence="2 3">
    <name type="scientific">Sulfuricurvum kujiense (strain ATCC BAA-921 / DSM 16994 / JCM 11577 / YK-1)</name>
    <dbReference type="NCBI Taxonomy" id="709032"/>
    <lineage>
        <taxon>Bacteria</taxon>
        <taxon>Pseudomonadati</taxon>
        <taxon>Campylobacterota</taxon>
        <taxon>Epsilonproteobacteria</taxon>
        <taxon>Campylobacterales</taxon>
        <taxon>Sulfurimonadaceae</taxon>
        <taxon>Sulfuricurvum</taxon>
    </lineage>
</organism>
<dbReference type="eggNOG" id="COG0702">
    <property type="taxonomic scope" value="Bacteria"/>
</dbReference>
<dbReference type="GO" id="GO:0005737">
    <property type="term" value="C:cytoplasm"/>
    <property type="evidence" value="ECO:0007669"/>
    <property type="project" value="TreeGrafter"/>
</dbReference>
<dbReference type="SUPFAM" id="SSF51735">
    <property type="entry name" value="NAD(P)-binding Rossmann-fold domains"/>
    <property type="match status" value="1"/>
</dbReference>
<evidence type="ECO:0000259" key="1">
    <source>
        <dbReference type="Pfam" id="PF13460"/>
    </source>
</evidence>
<dbReference type="PANTHER" id="PTHR48079:SF6">
    <property type="entry name" value="NAD(P)-BINDING DOMAIN-CONTAINING PROTEIN-RELATED"/>
    <property type="match status" value="1"/>
</dbReference>
<name>E4U364_SULKY</name>
<dbReference type="HOGENOM" id="CLU_007383_6_11_7"/>
<sequence>MRILLTGADGYIGRRLKRVLMGQGGISLRLMVRNRASLSSEIRSDIDIVQADVLKKETLDAALEGVDVAYYLIHGLARPNYRELDRQSAQNFLDAAIRNKVKTIIYLGGLGEKSSASEHLLSRIETGEILSSRPDKVRCLWFRAGVIIGSGSASFEIIRNLVQKLPIMITPRWVQSRITPIGVDDVIGYLDDAKTLSGSQNEMIDIGSEAMSYGELMLRTASAMGLNRRLIPVPFLTPKLSSYWLTLFTPVPYSVASSLIEGLKSEVIMTNNRAEELFGRHPMGLEASVEKAIDEIRNHQIISRWSDSGGGAWEIDHAHDIATAVFTDRRVLSLGDKSPEAVYKSFCAIGGGNGWFGYDWLWKVRGGIDKLLGGAGVNRGRRDSQSLRIGDSLDFWKVVDLVENERLLLYAQMKLPGSAWLEFKIHQGNLIQSAYFYPDGVSGRLYWYALVPFHHLIFANMAEKILERA</sequence>
<dbReference type="OrthoDB" id="9774199at2"/>
<dbReference type="AlphaFoldDB" id="E4U364"/>
<dbReference type="InterPro" id="IPR021295">
    <property type="entry name" value="DUF2867"/>
</dbReference>
<dbReference type="InterPro" id="IPR036291">
    <property type="entry name" value="NAD(P)-bd_dom_sf"/>
</dbReference>
<evidence type="ECO:0000313" key="3">
    <source>
        <dbReference type="Proteomes" id="UP000008721"/>
    </source>
</evidence>
<protein>
    <submittedName>
        <fullName evidence="2">NAD-dependent epimerase/dehydratase</fullName>
    </submittedName>
</protein>
<feature type="domain" description="NAD(P)-binding" evidence="1">
    <location>
        <begin position="7"/>
        <end position="116"/>
    </location>
</feature>
<dbReference type="PANTHER" id="PTHR48079">
    <property type="entry name" value="PROTEIN YEEZ"/>
    <property type="match status" value="1"/>
</dbReference>
<dbReference type="Gene3D" id="3.40.50.720">
    <property type="entry name" value="NAD(P)-binding Rossmann-like Domain"/>
    <property type="match status" value="1"/>
</dbReference>
<dbReference type="RefSeq" id="WP_013459931.1">
    <property type="nucleotide sequence ID" value="NC_014762.1"/>
</dbReference>
<keyword evidence="3" id="KW-1185">Reference proteome</keyword>
<dbReference type="InterPro" id="IPR016040">
    <property type="entry name" value="NAD(P)-bd_dom"/>
</dbReference>
<evidence type="ECO:0000313" key="2">
    <source>
        <dbReference type="EMBL" id="ADR33734.1"/>
    </source>
</evidence>
<dbReference type="EMBL" id="CP002355">
    <property type="protein sequence ID" value="ADR33734.1"/>
    <property type="molecule type" value="Genomic_DNA"/>
</dbReference>
<dbReference type="GO" id="GO:0004029">
    <property type="term" value="F:aldehyde dehydrogenase (NAD+) activity"/>
    <property type="evidence" value="ECO:0007669"/>
    <property type="project" value="TreeGrafter"/>
</dbReference>
<accession>E4U364</accession>
<dbReference type="InterPro" id="IPR051783">
    <property type="entry name" value="NAD(P)-dependent_oxidoreduct"/>
</dbReference>
<dbReference type="Proteomes" id="UP000008721">
    <property type="component" value="Chromosome"/>
</dbReference>
<dbReference type="Pfam" id="PF13460">
    <property type="entry name" value="NAD_binding_10"/>
    <property type="match status" value="1"/>
</dbReference>
<reference evidence="2 3" key="1">
    <citation type="journal article" date="2012" name="Stand. Genomic Sci.">
        <title>Complete genome sequence of the sulfur compounds oxidizing chemolithoautotroph Sulfuricurvum kujiense type strain (YK-1(T)).</title>
        <authorList>
            <person name="Han C."/>
            <person name="Kotsyurbenko O."/>
            <person name="Chertkov O."/>
            <person name="Held B."/>
            <person name="Lapidus A."/>
            <person name="Nolan M."/>
            <person name="Lucas S."/>
            <person name="Hammon N."/>
            <person name="Deshpande S."/>
            <person name="Cheng J.F."/>
            <person name="Tapia R."/>
            <person name="Goodwin L.A."/>
            <person name="Pitluck S."/>
            <person name="Liolios K."/>
            <person name="Pagani I."/>
            <person name="Ivanova N."/>
            <person name="Mavromatis K."/>
            <person name="Mikhailova N."/>
            <person name="Pati A."/>
            <person name="Chen A."/>
            <person name="Palaniappan K."/>
            <person name="Land M."/>
            <person name="Hauser L."/>
            <person name="Chang Y.J."/>
            <person name="Jeffries C.D."/>
            <person name="Brambilla E.M."/>
            <person name="Rohde M."/>
            <person name="Spring S."/>
            <person name="Sikorski J."/>
            <person name="Goker M."/>
            <person name="Woyke T."/>
            <person name="Bristow J."/>
            <person name="Eisen J.A."/>
            <person name="Markowitz V."/>
            <person name="Hugenholtz P."/>
            <person name="Kyrpides N.C."/>
            <person name="Klenk H.P."/>
            <person name="Detter J.C."/>
        </authorList>
    </citation>
    <scope>NUCLEOTIDE SEQUENCE [LARGE SCALE GENOMIC DNA]</scope>
    <source>
        <strain evidence="3">ATCC BAA-921 / DSM 16994 / JCM 11577 / YK-1</strain>
    </source>
</reference>
<dbReference type="Pfam" id="PF11066">
    <property type="entry name" value="DUF2867"/>
    <property type="match status" value="1"/>
</dbReference>
<dbReference type="STRING" id="709032.Sulku_1071"/>
<proteinExistence type="predicted"/>
<gene>
    <name evidence="2" type="ordered locus">Sulku_1071</name>
</gene>